<feature type="transmembrane region" description="Helical" evidence="5">
    <location>
        <begin position="249"/>
        <end position="269"/>
    </location>
</feature>
<protein>
    <recommendedName>
        <fullName evidence="6">EamA domain-containing protein</fullName>
    </recommendedName>
</protein>
<feature type="transmembrane region" description="Helical" evidence="5">
    <location>
        <begin position="275"/>
        <end position="294"/>
    </location>
</feature>
<dbReference type="SUPFAM" id="SSF103481">
    <property type="entry name" value="Multidrug resistance efflux transporter EmrE"/>
    <property type="match status" value="2"/>
</dbReference>
<feature type="transmembrane region" description="Helical" evidence="5">
    <location>
        <begin position="49"/>
        <end position="71"/>
    </location>
</feature>
<evidence type="ECO:0000313" key="7">
    <source>
        <dbReference type="EMBL" id="GLH66243.1"/>
    </source>
</evidence>
<keyword evidence="4 5" id="KW-0472">Membrane</keyword>
<feature type="transmembrane region" description="Helical" evidence="5">
    <location>
        <begin position="218"/>
        <end position="237"/>
    </location>
</feature>
<proteinExistence type="predicted"/>
<evidence type="ECO:0000256" key="2">
    <source>
        <dbReference type="ARBA" id="ARBA00022692"/>
    </source>
</evidence>
<sequence length="299" mass="30951">MPALIAAQSRRRMVARAELAGSAVCFGLMAILARKLTLPGMGFTAGHLAVLRFVVGALVSLAAFGLIPGLYRPNNYRLLVTRGLSGGAVVVLYFYALAHIPAGEAGILYNVFPVIAVVMSLALFKERPTIHLWLAILAASLGVVLVLSQGHMGLGLGRGEVAALAAAIFAATSANAIRAARHTENAATIFFFFCVAGLPVVLPFALSPWPGLSQGSLGAWGLAVLMSLLALGGQLLMSEAYGTLAVSEAAVWLQLLPIVQYLMAVPMLGERATGAGLAGVLITVAGVAYGTVLGHRPRA</sequence>
<dbReference type="RefSeq" id="WP_285606321.1">
    <property type="nucleotide sequence ID" value="NZ_BSDC01000001.1"/>
</dbReference>
<evidence type="ECO:0000256" key="5">
    <source>
        <dbReference type="SAM" id="Phobius"/>
    </source>
</evidence>
<keyword evidence="8" id="KW-1185">Reference proteome</keyword>
<evidence type="ECO:0000313" key="8">
    <source>
        <dbReference type="Proteomes" id="UP001165044"/>
    </source>
</evidence>
<feature type="transmembrane region" description="Helical" evidence="5">
    <location>
        <begin position="83"/>
        <end position="101"/>
    </location>
</feature>
<organism evidence="7 8">
    <name type="scientific">Geothrix edaphica</name>
    <dbReference type="NCBI Taxonomy" id="2927976"/>
    <lineage>
        <taxon>Bacteria</taxon>
        <taxon>Pseudomonadati</taxon>
        <taxon>Acidobacteriota</taxon>
        <taxon>Holophagae</taxon>
        <taxon>Holophagales</taxon>
        <taxon>Holophagaceae</taxon>
        <taxon>Geothrix</taxon>
    </lineage>
</organism>
<feature type="transmembrane region" description="Helical" evidence="5">
    <location>
        <begin position="107"/>
        <end position="124"/>
    </location>
</feature>
<dbReference type="Pfam" id="PF00892">
    <property type="entry name" value="EamA"/>
    <property type="match status" value="2"/>
</dbReference>
<keyword evidence="2 5" id="KW-0812">Transmembrane</keyword>
<feature type="transmembrane region" description="Helical" evidence="5">
    <location>
        <begin position="187"/>
        <end position="206"/>
    </location>
</feature>
<evidence type="ECO:0000256" key="4">
    <source>
        <dbReference type="ARBA" id="ARBA00023136"/>
    </source>
</evidence>
<accession>A0ABQ5PV63</accession>
<feature type="domain" description="EamA" evidence="6">
    <location>
        <begin position="21"/>
        <end position="147"/>
    </location>
</feature>
<dbReference type="PANTHER" id="PTHR22911:SF6">
    <property type="entry name" value="SOLUTE CARRIER FAMILY 35 MEMBER G1"/>
    <property type="match status" value="1"/>
</dbReference>
<feature type="transmembrane region" description="Helical" evidence="5">
    <location>
        <begin position="131"/>
        <end position="149"/>
    </location>
</feature>
<evidence type="ECO:0000256" key="1">
    <source>
        <dbReference type="ARBA" id="ARBA00004141"/>
    </source>
</evidence>
<reference evidence="7" key="1">
    <citation type="journal article" date="2023" name="Antonie Van Leeuwenhoek">
        <title>Mesoterricola silvestris gen. nov., sp. nov., Mesoterricola sediminis sp. nov., Geothrix oryzae sp. nov., Geothrix edaphica sp. nov., Geothrix rubra sp. nov., and Geothrix limicola sp. nov., six novel members of Acidobacteriota isolated from soils.</title>
        <authorList>
            <person name="Itoh H."/>
            <person name="Sugisawa Y."/>
            <person name="Mise K."/>
            <person name="Xu Z."/>
            <person name="Kuniyasu M."/>
            <person name="Ushijima N."/>
            <person name="Kawano K."/>
            <person name="Kobayashi E."/>
            <person name="Shiratori Y."/>
            <person name="Masuda Y."/>
            <person name="Senoo K."/>
        </authorList>
    </citation>
    <scope>NUCLEOTIDE SEQUENCE</scope>
    <source>
        <strain evidence="7">Red802</strain>
    </source>
</reference>
<dbReference type="PANTHER" id="PTHR22911">
    <property type="entry name" value="ACYL-MALONYL CONDENSING ENZYME-RELATED"/>
    <property type="match status" value="1"/>
</dbReference>
<comment type="caution">
    <text evidence="7">The sequence shown here is derived from an EMBL/GenBank/DDBJ whole genome shotgun (WGS) entry which is preliminary data.</text>
</comment>
<dbReference type="EMBL" id="BSDC01000001">
    <property type="protein sequence ID" value="GLH66243.1"/>
    <property type="molecule type" value="Genomic_DNA"/>
</dbReference>
<evidence type="ECO:0000256" key="3">
    <source>
        <dbReference type="ARBA" id="ARBA00022989"/>
    </source>
</evidence>
<gene>
    <name evidence="7" type="ORF">GETHED_06070</name>
</gene>
<comment type="subcellular location">
    <subcellularLocation>
        <location evidence="1">Membrane</location>
        <topology evidence="1">Multi-pass membrane protein</topology>
    </subcellularLocation>
</comment>
<keyword evidence="3 5" id="KW-1133">Transmembrane helix</keyword>
<evidence type="ECO:0000259" key="6">
    <source>
        <dbReference type="Pfam" id="PF00892"/>
    </source>
</evidence>
<dbReference type="InterPro" id="IPR037185">
    <property type="entry name" value="EmrE-like"/>
</dbReference>
<dbReference type="Proteomes" id="UP001165044">
    <property type="component" value="Unassembled WGS sequence"/>
</dbReference>
<feature type="transmembrane region" description="Helical" evidence="5">
    <location>
        <begin position="161"/>
        <end position="180"/>
    </location>
</feature>
<dbReference type="InterPro" id="IPR000620">
    <property type="entry name" value="EamA_dom"/>
</dbReference>
<name>A0ABQ5PV63_9BACT</name>
<feature type="domain" description="EamA" evidence="6">
    <location>
        <begin position="158"/>
        <end position="288"/>
    </location>
</feature>